<evidence type="ECO:0000259" key="2">
    <source>
        <dbReference type="Pfam" id="PF17900"/>
    </source>
</evidence>
<dbReference type="AlphaFoldDB" id="A0ABD2ND84"/>
<evidence type="ECO:0000256" key="1">
    <source>
        <dbReference type="SAM" id="SignalP"/>
    </source>
</evidence>
<gene>
    <name evidence="3" type="ORF">HHI36_011974</name>
</gene>
<feature type="signal peptide" evidence="1">
    <location>
        <begin position="1"/>
        <end position="19"/>
    </location>
</feature>
<organism evidence="3 4">
    <name type="scientific">Cryptolaemus montrouzieri</name>
    <dbReference type="NCBI Taxonomy" id="559131"/>
    <lineage>
        <taxon>Eukaryota</taxon>
        <taxon>Metazoa</taxon>
        <taxon>Ecdysozoa</taxon>
        <taxon>Arthropoda</taxon>
        <taxon>Hexapoda</taxon>
        <taxon>Insecta</taxon>
        <taxon>Pterygota</taxon>
        <taxon>Neoptera</taxon>
        <taxon>Endopterygota</taxon>
        <taxon>Coleoptera</taxon>
        <taxon>Polyphaga</taxon>
        <taxon>Cucujiformia</taxon>
        <taxon>Coccinelloidea</taxon>
        <taxon>Coccinellidae</taxon>
        <taxon>Scymninae</taxon>
        <taxon>Scymnini</taxon>
        <taxon>Cryptolaemus</taxon>
    </lineage>
</organism>
<evidence type="ECO:0000313" key="3">
    <source>
        <dbReference type="EMBL" id="KAL3276602.1"/>
    </source>
</evidence>
<feature type="chain" id="PRO_5044872662" description="Aminopeptidase N-like N-terminal domain-containing protein" evidence="1">
    <location>
        <begin position="20"/>
        <end position="118"/>
    </location>
</feature>
<dbReference type="SUPFAM" id="SSF63737">
    <property type="entry name" value="Leukotriene A4 hydrolase N-terminal domain"/>
    <property type="match status" value="1"/>
</dbReference>
<reference evidence="3 4" key="1">
    <citation type="journal article" date="2021" name="BMC Biol.">
        <title>Horizontally acquired antibacterial genes associated with adaptive radiation of ladybird beetles.</title>
        <authorList>
            <person name="Li H.S."/>
            <person name="Tang X.F."/>
            <person name="Huang Y.H."/>
            <person name="Xu Z.Y."/>
            <person name="Chen M.L."/>
            <person name="Du X.Y."/>
            <person name="Qiu B.Y."/>
            <person name="Chen P.T."/>
            <person name="Zhang W."/>
            <person name="Slipinski A."/>
            <person name="Escalona H.E."/>
            <person name="Waterhouse R.M."/>
            <person name="Zwick A."/>
            <person name="Pang H."/>
        </authorList>
    </citation>
    <scope>NUCLEOTIDE SEQUENCE [LARGE SCALE GENOMIC DNA]</scope>
    <source>
        <strain evidence="3">SYSU2018</strain>
    </source>
</reference>
<evidence type="ECO:0000313" key="4">
    <source>
        <dbReference type="Proteomes" id="UP001516400"/>
    </source>
</evidence>
<comment type="caution">
    <text evidence="3">The sequence shown here is derived from an EMBL/GenBank/DDBJ whole genome shotgun (WGS) entry which is preliminary data.</text>
</comment>
<dbReference type="EMBL" id="JABFTP020000103">
    <property type="protein sequence ID" value="KAL3276602.1"/>
    <property type="molecule type" value="Genomic_DNA"/>
</dbReference>
<dbReference type="Pfam" id="PF17900">
    <property type="entry name" value="Peptidase_M1_N"/>
    <property type="match status" value="1"/>
</dbReference>
<sequence>MFLKVRALSLFFIFTFVNASTIRKRSIDLIQAHSLISDNRLPLEVTPNSYNLELLPFIDQGNFEGKVKITVTWVDQTDEITLHADENLEIIETQVTQIAAEDEVENPSSTPLFQESSR</sequence>
<accession>A0ABD2ND84</accession>
<proteinExistence type="predicted"/>
<dbReference type="Proteomes" id="UP001516400">
    <property type="component" value="Unassembled WGS sequence"/>
</dbReference>
<keyword evidence="1" id="KW-0732">Signal</keyword>
<keyword evidence="4" id="KW-1185">Reference proteome</keyword>
<feature type="domain" description="Aminopeptidase N-like N-terminal" evidence="2">
    <location>
        <begin position="47"/>
        <end position="95"/>
    </location>
</feature>
<dbReference type="Gene3D" id="2.60.40.1730">
    <property type="entry name" value="tricorn interacting facor f3 domain"/>
    <property type="match status" value="1"/>
</dbReference>
<name>A0ABD2ND84_9CUCU</name>
<dbReference type="InterPro" id="IPR042097">
    <property type="entry name" value="Aminopeptidase_N-like_N_sf"/>
</dbReference>
<protein>
    <recommendedName>
        <fullName evidence="2">Aminopeptidase N-like N-terminal domain-containing protein</fullName>
    </recommendedName>
</protein>
<dbReference type="InterPro" id="IPR045357">
    <property type="entry name" value="Aminopeptidase_N-like_N"/>
</dbReference>